<proteinExistence type="predicted"/>
<dbReference type="SUPFAM" id="SSF56112">
    <property type="entry name" value="Protein kinase-like (PK-like)"/>
    <property type="match status" value="1"/>
</dbReference>
<dbReference type="Pfam" id="PF00069">
    <property type="entry name" value="Pkinase"/>
    <property type="match status" value="1"/>
</dbReference>
<comment type="caution">
    <text evidence="2">The sequence shown here is derived from an EMBL/GenBank/DDBJ whole genome shotgun (WGS) entry which is preliminary data.</text>
</comment>
<dbReference type="Proteomes" id="UP000766486">
    <property type="component" value="Unassembled WGS sequence"/>
</dbReference>
<name>A0ABY6UMV7_BIOOC</name>
<keyword evidence="3" id="KW-1185">Reference proteome</keyword>
<evidence type="ECO:0000313" key="2">
    <source>
        <dbReference type="EMBL" id="VUC31585.1"/>
    </source>
</evidence>
<feature type="domain" description="Protein kinase" evidence="1">
    <location>
        <begin position="1"/>
        <end position="189"/>
    </location>
</feature>
<accession>A0ABY6UMV7</accession>
<dbReference type="InterPro" id="IPR011009">
    <property type="entry name" value="Kinase-like_dom_sf"/>
</dbReference>
<evidence type="ECO:0000313" key="3">
    <source>
        <dbReference type="Proteomes" id="UP000766486"/>
    </source>
</evidence>
<dbReference type="PROSITE" id="PS50011">
    <property type="entry name" value="PROTEIN_KINASE_DOM"/>
    <property type="match status" value="1"/>
</dbReference>
<protein>
    <recommendedName>
        <fullName evidence="1">Protein kinase domain-containing protein</fullName>
    </recommendedName>
</protein>
<organism evidence="2 3">
    <name type="scientific">Bionectria ochroleuca</name>
    <name type="common">Gliocladium roseum</name>
    <dbReference type="NCBI Taxonomy" id="29856"/>
    <lineage>
        <taxon>Eukaryota</taxon>
        <taxon>Fungi</taxon>
        <taxon>Dikarya</taxon>
        <taxon>Ascomycota</taxon>
        <taxon>Pezizomycotina</taxon>
        <taxon>Sordariomycetes</taxon>
        <taxon>Hypocreomycetidae</taxon>
        <taxon>Hypocreales</taxon>
        <taxon>Bionectriaceae</taxon>
        <taxon>Clonostachys</taxon>
    </lineage>
</organism>
<dbReference type="Gene3D" id="1.10.510.10">
    <property type="entry name" value="Transferase(Phosphotransferase) domain 1"/>
    <property type="match status" value="1"/>
</dbReference>
<reference evidence="2 3" key="1">
    <citation type="submission" date="2019-06" db="EMBL/GenBank/DDBJ databases">
        <authorList>
            <person name="Broberg M."/>
        </authorList>
    </citation>
    <scope>NUCLEOTIDE SEQUENCE [LARGE SCALE GENOMIC DNA]</scope>
</reference>
<evidence type="ECO:0000259" key="1">
    <source>
        <dbReference type="PROSITE" id="PS50011"/>
    </source>
</evidence>
<dbReference type="EMBL" id="CABFNS010000833">
    <property type="protein sequence ID" value="VUC31585.1"/>
    <property type="molecule type" value="Genomic_DNA"/>
</dbReference>
<dbReference type="InterPro" id="IPR000719">
    <property type="entry name" value="Prot_kinase_dom"/>
</dbReference>
<gene>
    <name evidence="2" type="ORF">CLO192961_LOCUS305582</name>
</gene>
<sequence>MIVHNDAHAHLPKKDQVPRQVLLKTYEEGYEKEYHLERNANRAFASEEIAPCIGSFHWFDEKSSRTSTLIFQYTEHGTLLDLYRQSFPPFLPEDIKAFWVGILGVAKGLHTIHKQVGYKGFHHDLKPSNILVFSKGLTDSKYAYKFKIGDLGASYLIPTNDNLETINRGTTRTYGNTPKLTQTTMTWAD</sequence>